<feature type="compositionally biased region" description="Polar residues" evidence="1">
    <location>
        <begin position="352"/>
        <end position="362"/>
    </location>
</feature>
<reference evidence="2 3" key="1">
    <citation type="submission" date="2020-05" db="EMBL/GenBank/DDBJ databases">
        <title>Identification and distribution of gene clusters putatively required for synthesis of sphingolipid metabolism inhibitors in phylogenetically diverse species of the filamentous fungus Fusarium.</title>
        <authorList>
            <person name="Kim H.-S."/>
            <person name="Busman M."/>
            <person name="Brown D.W."/>
            <person name="Divon H."/>
            <person name="Uhlig S."/>
            <person name="Proctor R.H."/>
        </authorList>
    </citation>
    <scope>NUCLEOTIDE SEQUENCE [LARGE SCALE GENOMIC DNA]</scope>
    <source>
        <strain evidence="2 3">NRRL 20693</strain>
    </source>
</reference>
<dbReference type="Proteomes" id="UP000567885">
    <property type="component" value="Unassembled WGS sequence"/>
</dbReference>
<dbReference type="EMBL" id="JAAGWQ010000040">
    <property type="protein sequence ID" value="KAF5675284.1"/>
    <property type="molecule type" value="Genomic_DNA"/>
</dbReference>
<gene>
    <name evidence="2" type="ORF">FHETE_2569</name>
</gene>
<sequence length="616" mass="68952">MRSSETSNTALAPQNGNDSFVNRWEGTGCAVEFDSQSWSDRNINIDVDSLCLSWAGQLEAFGSPQPLLTGRINGNTDLTAGNGVQTLSELQDSEIFSDNPSNPWMAAFSSANGSSKISTGTDEGLHLERSLSISGAPEYQDSFKVFGKIMQPPAAMLMGGINRWRHLQRYLVRLAWHNDAVMSALLGLDKLLEWDSSSDSMASSPDFQDQILNSFNTTVYIIQQDVSLPWSGGSSKMDDWLAAIFLLAWIQVLRDRAKHDSDSLFPTELADIIITSCYDWNWYSRQLLSWFNSLDSKASHLGGPTLLSSKALKVVSNYPIQIISCDYEDFKCRSHSPKDDKDLQSLLASPPSGVSRNGYRGTTVSTRSPCDVKEIVLQAILQPAAEWYLKTQAYCRQISALDKHHCIRFTPDAEMKVAQTGKQIEGKLWDLWAQCPSVISLSTAELFMSVAPDMATRLQEVSSVYLASFWILFVYLHRVCWWHLQHTETVTSALERTWQHMKKSYGESDEKSLGRTVHPALMWPVFVFGAECKGHEHRSWAIGQLEALGRARPVLKSQNQSQETLPAFRISHGATRNAKRAALLLQALTRKQGETNCRIDDRDLAMDMFGCYFSIV</sequence>
<evidence type="ECO:0000256" key="1">
    <source>
        <dbReference type="SAM" id="MobiDB-lite"/>
    </source>
</evidence>
<dbReference type="OrthoDB" id="648861at2759"/>
<feature type="region of interest" description="Disordered" evidence="1">
    <location>
        <begin position="337"/>
        <end position="362"/>
    </location>
</feature>
<accession>A0A8H5TU78</accession>
<evidence type="ECO:0000313" key="2">
    <source>
        <dbReference type="EMBL" id="KAF5675284.1"/>
    </source>
</evidence>
<evidence type="ECO:0000313" key="3">
    <source>
        <dbReference type="Proteomes" id="UP000567885"/>
    </source>
</evidence>
<proteinExistence type="predicted"/>
<keyword evidence="3" id="KW-1185">Reference proteome</keyword>
<name>A0A8H5TU78_FUSHE</name>
<protein>
    <submittedName>
        <fullName evidence="2">C6 finger domain-containing protein</fullName>
    </submittedName>
</protein>
<comment type="caution">
    <text evidence="2">The sequence shown here is derived from an EMBL/GenBank/DDBJ whole genome shotgun (WGS) entry which is preliminary data.</text>
</comment>
<organism evidence="2 3">
    <name type="scientific">Fusarium heterosporum</name>
    <dbReference type="NCBI Taxonomy" id="42747"/>
    <lineage>
        <taxon>Eukaryota</taxon>
        <taxon>Fungi</taxon>
        <taxon>Dikarya</taxon>
        <taxon>Ascomycota</taxon>
        <taxon>Pezizomycotina</taxon>
        <taxon>Sordariomycetes</taxon>
        <taxon>Hypocreomycetidae</taxon>
        <taxon>Hypocreales</taxon>
        <taxon>Nectriaceae</taxon>
        <taxon>Fusarium</taxon>
        <taxon>Fusarium heterosporum species complex</taxon>
    </lineage>
</organism>
<dbReference type="AlphaFoldDB" id="A0A8H5TU78"/>